<name>A0A1A9UHH7_GLOAU</name>
<accession>A0A1A9UHH7</accession>
<protein>
    <submittedName>
        <fullName evidence="1">Uncharacterized protein</fullName>
    </submittedName>
</protein>
<dbReference type="AlphaFoldDB" id="A0A1A9UHH7"/>
<reference evidence="1" key="1">
    <citation type="submission" date="2020-05" db="UniProtKB">
        <authorList>
            <consortium name="EnsemblMetazoa"/>
        </authorList>
    </citation>
    <scope>IDENTIFICATION</scope>
    <source>
        <strain evidence="1">TTRI</strain>
    </source>
</reference>
<evidence type="ECO:0000313" key="2">
    <source>
        <dbReference type="Proteomes" id="UP000078200"/>
    </source>
</evidence>
<evidence type="ECO:0000313" key="1">
    <source>
        <dbReference type="EnsemblMetazoa" id="GAUT005008-PA"/>
    </source>
</evidence>
<dbReference type="EnsemblMetazoa" id="GAUT005008-RA">
    <property type="protein sequence ID" value="GAUT005008-PA"/>
    <property type="gene ID" value="GAUT005008"/>
</dbReference>
<dbReference type="VEuPathDB" id="VectorBase:GAUT005008"/>
<sequence length="121" mass="13758">MNRNKLLSATTTAHISEYVKRFVGGFPLMFSTDARAAIGITIGYSMRVSINEKEKTHKVYSSFRSLQLFKINKNFGFIDENSTETSIHHHLISKPDMDSYKLVFPALAQIGRNKWDVVSKS</sequence>
<dbReference type="Proteomes" id="UP000078200">
    <property type="component" value="Unassembled WGS sequence"/>
</dbReference>
<proteinExistence type="predicted"/>
<organism evidence="1 2">
    <name type="scientific">Glossina austeni</name>
    <name type="common">Savannah tsetse fly</name>
    <dbReference type="NCBI Taxonomy" id="7395"/>
    <lineage>
        <taxon>Eukaryota</taxon>
        <taxon>Metazoa</taxon>
        <taxon>Ecdysozoa</taxon>
        <taxon>Arthropoda</taxon>
        <taxon>Hexapoda</taxon>
        <taxon>Insecta</taxon>
        <taxon>Pterygota</taxon>
        <taxon>Neoptera</taxon>
        <taxon>Endopterygota</taxon>
        <taxon>Diptera</taxon>
        <taxon>Brachycera</taxon>
        <taxon>Muscomorpha</taxon>
        <taxon>Hippoboscoidea</taxon>
        <taxon>Glossinidae</taxon>
        <taxon>Glossina</taxon>
    </lineage>
</organism>
<keyword evidence="2" id="KW-1185">Reference proteome</keyword>